<protein>
    <recommendedName>
        <fullName evidence="3">F-box domain-containing protein</fullName>
    </recommendedName>
</protein>
<accession>A0A165KSH4</accession>
<evidence type="ECO:0008006" key="3">
    <source>
        <dbReference type="Google" id="ProtNLM"/>
    </source>
</evidence>
<gene>
    <name evidence="1" type="ORF">DAEQUDRAFT_733712</name>
</gene>
<organism evidence="1 2">
    <name type="scientific">Daedalea quercina L-15889</name>
    <dbReference type="NCBI Taxonomy" id="1314783"/>
    <lineage>
        <taxon>Eukaryota</taxon>
        <taxon>Fungi</taxon>
        <taxon>Dikarya</taxon>
        <taxon>Basidiomycota</taxon>
        <taxon>Agaricomycotina</taxon>
        <taxon>Agaricomycetes</taxon>
        <taxon>Polyporales</taxon>
        <taxon>Fomitopsis</taxon>
    </lineage>
</organism>
<reference evidence="1 2" key="1">
    <citation type="journal article" date="2016" name="Mol. Biol. Evol.">
        <title>Comparative Genomics of Early-Diverging Mushroom-Forming Fungi Provides Insights into the Origins of Lignocellulose Decay Capabilities.</title>
        <authorList>
            <person name="Nagy L.G."/>
            <person name="Riley R."/>
            <person name="Tritt A."/>
            <person name="Adam C."/>
            <person name="Daum C."/>
            <person name="Floudas D."/>
            <person name="Sun H."/>
            <person name="Yadav J.S."/>
            <person name="Pangilinan J."/>
            <person name="Larsson K.H."/>
            <person name="Matsuura K."/>
            <person name="Barry K."/>
            <person name="Labutti K."/>
            <person name="Kuo R."/>
            <person name="Ohm R.A."/>
            <person name="Bhattacharya S.S."/>
            <person name="Shirouzu T."/>
            <person name="Yoshinaga Y."/>
            <person name="Martin F.M."/>
            <person name="Grigoriev I.V."/>
            <person name="Hibbett D.S."/>
        </authorList>
    </citation>
    <scope>NUCLEOTIDE SEQUENCE [LARGE SCALE GENOMIC DNA]</scope>
    <source>
        <strain evidence="1 2">L-15889</strain>
    </source>
</reference>
<evidence type="ECO:0000313" key="1">
    <source>
        <dbReference type="EMBL" id="KZT63525.1"/>
    </source>
</evidence>
<dbReference type="Proteomes" id="UP000076727">
    <property type="component" value="Unassembled WGS sequence"/>
</dbReference>
<sequence length="407" mass="45368">MWERIIDHLWDDPWTLVPSSAVCKIRCHFHLITAIDLTDRHRTHWLSRVLRETPLLRSRVNRVSIHGSFSGSTRQSIPHLTTFASMLSMKLPVVKVFNIVNVDWRPGAMHADTFLHLSTFASITDLHLYDVTFPSKLVLARLICALPNLLELECVNLAFRSKIWDPAVFCSTPPQIKAVWLDGPSDDVTDLLALQLGTPATAEKFVAGWNLYVEHSPSDVAIMSILQHAGPTLTEVCIWLKQLPGAASEHEGGISTGEHHQHPMFSLSHCSELRALELNYSLPALLAEGRALPSPTSALLYGHISSISSTKLNNLEIYMDVRCIDAAGPSYLVELARDFLNRQQCARVDTLLTGTQFGSLKRVYIGQMCHPEKPSPDCDSWTPTITARFSKLHSRGILHTAVQVGDH</sequence>
<proteinExistence type="predicted"/>
<name>A0A165KSH4_9APHY</name>
<dbReference type="AlphaFoldDB" id="A0A165KSH4"/>
<evidence type="ECO:0000313" key="2">
    <source>
        <dbReference type="Proteomes" id="UP000076727"/>
    </source>
</evidence>
<keyword evidence="2" id="KW-1185">Reference proteome</keyword>
<dbReference type="EMBL" id="KV429175">
    <property type="protein sequence ID" value="KZT63525.1"/>
    <property type="molecule type" value="Genomic_DNA"/>
</dbReference>
<dbReference type="OrthoDB" id="2736594at2759"/>